<proteinExistence type="predicted"/>
<evidence type="ECO:0000313" key="4">
    <source>
        <dbReference type="Proteomes" id="UP000570010"/>
    </source>
</evidence>
<gene>
    <name evidence="2" type="ORF">G4D64_11710</name>
    <name evidence="1" type="ORF">H1Z61_12320</name>
</gene>
<evidence type="ECO:0000313" key="3">
    <source>
        <dbReference type="Proteomes" id="UP000472971"/>
    </source>
</evidence>
<sequence>MKHLLTCTNEELVLLVGLCGHARFTKMLIDGLTGEKSLKEWEAIVDTTVHQLMLKQIWDEERNKRNEIPLSDEMQKFIHSYVNSKWIIRCPNIEKQGVLIFHYIEESTWLLHLVDREILHEFAYVEQEEISKLIQDYYSFSDESLDANEQFRLTDEAFDLLSEKRNLKKVRKMSTFLEEEGTSFELFIDDLKKNEWFLNNISCLHIPSLEDDPLLTDIVFFLPSSKGVWVVKYTDDQTAPVLIQLKGLEQWHALLENVGHTASLINEEG</sequence>
<keyword evidence="3" id="KW-1185">Reference proteome</keyword>
<dbReference type="Proteomes" id="UP000570010">
    <property type="component" value="Unassembled WGS sequence"/>
</dbReference>
<dbReference type="EMBL" id="JACEIO010000029">
    <property type="protein sequence ID" value="MBA4537893.1"/>
    <property type="molecule type" value="Genomic_DNA"/>
</dbReference>
<protein>
    <submittedName>
        <fullName evidence="2">Uncharacterized protein</fullName>
    </submittedName>
</protein>
<dbReference type="EMBL" id="JAAIWN010000027">
    <property type="protein sequence ID" value="NEY82149.1"/>
    <property type="molecule type" value="Genomic_DNA"/>
</dbReference>
<dbReference type="RefSeq" id="WP_163242533.1">
    <property type="nucleotide sequence ID" value="NZ_CP082780.1"/>
</dbReference>
<reference evidence="2 3" key="1">
    <citation type="submission" date="2020-02" db="EMBL/GenBank/DDBJ databases">
        <title>Bacillus aquiflavi sp. nov., isolated from yellow water of strong flavor Chinese baijiu in Yibin region of China.</title>
        <authorList>
            <person name="Xie J."/>
        </authorList>
    </citation>
    <scope>NUCLEOTIDE SEQUENCE [LARGE SCALE GENOMIC DNA]</scope>
    <source>
        <strain evidence="2 3">3H-10</strain>
    </source>
</reference>
<reference evidence="1 4" key="2">
    <citation type="submission" date="2020-07" db="EMBL/GenBank/DDBJ databases">
        <authorList>
            <person name="Feng H."/>
        </authorList>
    </citation>
    <scope>NUCLEOTIDE SEQUENCE [LARGE SCALE GENOMIC DNA]</scope>
    <source>
        <strain evidence="4">s-12</strain>
        <strain evidence="1">S-12</strain>
    </source>
</reference>
<evidence type="ECO:0000313" key="2">
    <source>
        <dbReference type="EMBL" id="NEY82149.1"/>
    </source>
</evidence>
<name>A0A6B3VVS5_9BACI</name>
<accession>A0A6B3VVS5</accession>
<comment type="caution">
    <text evidence="2">The sequence shown here is derived from an EMBL/GenBank/DDBJ whole genome shotgun (WGS) entry which is preliminary data.</text>
</comment>
<evidence type="ECO:0000313" key="1">
    <source>
        <dbReference type="EMBL" id="MBA4537893.1"/>
    </source>
</evidence>
<dbReference type="AlphaFoldDB" id="A0A6B3VVS5"/>
<dbReference type="Proteomes" id="UP000472971">
    <property type="component" value="Unassembled WGS sequence"/>
</dbReference>
<organism evidence="2 3">
    <name type="scientific">Bacillus aquiflavi</name>
    <dbReference type="NCBI Taxonomy" id="2672567"/>
    <lineage>
        <taxon>Bacteria</taxon>
        <taxon>Bacillati</taxon>
        <taxon>Bacillota</taxon>
        <taxon>Bacilli</taxon>
        <taxon>Bacillales</taxon>
        <taxon>Bacillaceae</taxon>
        <taxon>Bacillus</taxon>
    </lineage>
</organism>